<name>A0A2I0T830_LIMLA</name>
<evidence type="ECO:0000313" key="3">
    <source>
        <dbReference type="Proteomes" id="UP000233556"/>
    </source>
</evidence>
<reference evidence="3" key="2">
    <citation type="submission" date="2017-12" db="EMBL/GenBank/DDBJ databases">
        <title>Genome sequence of the Bar-tailed Godwit (Limosa lapponica baueri).</title>
        <authorList>
            <person name="Lima N.C.B."/>
            <person name="Parody-Merino A.M."/>
            <person name="Battley P.F."/>
            <person name="Fidler A.E."/>
            <person name="Prosdocimi F."/>
        </authorList>
    </citation>
    <scope>NUCLEOTIDE SEQUENCE [LARGE SCALE GENOMIC DNA]</scope>
</reference>
<evidence type="ECO:0000313" key="2">
    <source>
        <dbReference type="EMBL" id="PKU29953.1"/>
    </source>
</evidence>
<accession>A0A2I0T830</accession>
<dbReference type="GO" id="GO:0019068">
    <property type="term" value="P:virion assembly"/>
    <property type="evidence" value="ECO:0007669"/>
    <property type="project" value="InterPro"/>
</dbReference>
<gene>
    <name evidence="2" type="ORF">llap_19743</name>
</gene>
<dbReference type="EMBL" id="KZ515793">
    <property type="protein sequence ID" value="PKU29953.1"/>
    <property type="molecule type" value="Genomic_DNA"/>
</dbReference>
<dbReference type="Pfam" id="PF02093">
    <property type="entry name" value="Gag_p30"/>
    <property type="match status" value="1"/>
</dbReference>
<sequence length="161" mass="18431">MEKIENLTVDAIQGLQTEVSSLGDDGNSLPSVDLNWDPNMNGARQLLIQYQKWILFGIQNAIPKAINWSKLYEIKQDQKESPTEFLNKIKEAARKYMTIDPDSEEGRNQLAPLFIGQSSDDIRRKLQKLQGNDARELGKLLDVAWAAYRSRERQKETANRP</sequence>
<keyword evidence="3" id="KW-1185">Reference proteome</keyword>
<proteinExistence type="predicted"/>
<dbReference type="InterPro" id="IPR050462">
    <property type="entry name" value="Retroviral_Gag-Pol_poly"/>
</dbReference>
<reference evidence="3" key="1">
    <citation type="submission" date="2017-11" db="EMBL/GenBank/DDBJ databases">
        <authorList>
            <person name="Lima N.C."/>
            <person name="Parody-Merino A.M."/>
            <person name="Battley P.F."/>
            <person name="Fidler A.E."/>
            <person name="Prosdocimi F."/>
        </authorList>
    </citation>
    <scope>NUCLEOTIDE SEQUENCE [LARGE SCALE GENOMIC DNA]</scope>
</reference>
<dbReference type="PANTHER" id="PTHR33166">
    <property type="entry name" value="GAG_P30 DOMAIN-CONTAINING PROTEIN"/>
    <property type="match status" value="1"/>
</dbReference>
<protein>
    <recommendedName>
        <fullName evidence="1">Core shell protein Gag P30 domain-containing protein</fullName>
    </recommendedName>
</protein>
<organism evidence="2 3">
    <name type="scientific">Limosa lapponica baueri</name>
    <dbReference type="NCBI Taxonomy" id="1758121"/>
    <lineage>
        <taxon>Eukaryota</taxon>
        <taxon>Metazoa</taxon>
        <taxon>Chordata</taxon>
        <taxon>Craniata</taxon>
        <taxon>Vertebrata</taxon>
        <taxon>Euteleostomi</taxon>
        <taxon>Archelosauria</taxon>
        <taxon>Archosauria</taxon>
        <taxon>Dinosauria</taxon>
        <taxon>Saurischia</taxon>
        <taxon>Theropoda</taxon>
        <taxon>Coelurosauria</taxon>
        <taxon>Aves</taxon>
        <taxon>Neognathae</taxon>
        <taxon>Neoaves</taxon>
        <taxon>Charadriiformes</taxon>
        <taxon>Scolopacidae</taxon>
        <taxon>Limosa</taxon>
    </lineage>
</organism>
<evidence type="ECO:0000259" key="1">
    <source>
        <dbReference type="Pfam" id="PF02093"/>
    </source>
</evidence>
<dbReference type="Proteomes" id="UP000233556">
    <property type="component" value="Unassembled WGS sequence"/>
</dbReference>
<dbReference type="AlphaFoldDB" id="A0A2I0T830"/>
<dbReference type="OrthoDB" id="9422159at2759"/>
<feature type="domain" description="Core shell protein Gag P30" evidence="1">
    <location>
        <begin position="28"/>
        <end position="144"/>
    </location>
</feature>
<dbReference type="InterPro" id="IPR003036">
    <property type="entry name" value="Gag_P30"/>
</dbReference>